<dbReference type="InterPro" id="IPR036163">
    <property type="entry name" value="HMA_dom_sf"/>
</dbReference>
<dbReference type="FunFam" id="3.30.70.100:FF:000008">
    <property type="entry name" value="Copper transport protein ATOX1"/>
    <property type="match status" value="1"/>
</dbReference>
<keyword evidence="3" id="KW-0449">Lipoprotein</keyword>
<feature type="region of interest" description="Disordered" evidence="6">
    <location>
        <begin position="269"/>
        <end position="355"/>
    </location>
</feature>
<gene>
    <name evidence="8" type="ORF">FH972_015585</name>
</gene>
<dbReference type="InterPro" id="IPR006121">
    <property type="entry name" value="HMA_dom"/>
</dbReference>
<dbReference type="PROSITE" id="PS50846">
    <property type="entry name" value="HMA_2"/>
    <property type="match status" value="1"/>
</dbReference>
<accession>A0A5N6RGK8</accession>
<organism evidence="8 9">
    <name type="scientific">Carpinus fangiana</name>
    <dbReference type="NCBI Taxonomy" id="176857"/>
    <lineage>
        <taxon>Eukaryota</taxon>
        <taxon>Viridiplantae</taxon>
        <taxon>Streptophyta</taxon>
        <taxon>Embryophyta</taxon>
        <taxon>Tracheophyta</taxon>
        <taxon>Spermatophyta</taxon>
        <taxon>Magnoliopsida</taxon>
        <taxon>eudicotyledons</taxon>
        <taxon>Gunneridae</taxon>
        <taxon>Pentapetalae</taxon>
        <taxon>rosids</taxon>
        <taxon>fabids</taxon>
        <taxon>Fagales</taxon>
        <taxon>Betulaceae</taxon>
        <taxon>Carpinus</taxon>
    </lineage>
</organism>
<keyword evidence="1" id="KW-0488">Methylation</keyword>
<feature type="compositionally biased region" description="Gly residues" evidence="6">
    <location>
        <begin position="99"/>
        <end position="109"/>
    </location>
</feature>
<protein>
    <recommendedName>
        <fullName evidence="7">HMA domain-containing protein</fullName>
    </recommendedName>
</protein>
<proteinExistence type="inferred from homology"/>
<dbReference type="SUPFAM" id="SSF55008">
    <property type="entry name" value="HMA, heavy metal-associated domain"/>
    <property type="match status" value="1"/>
</dbReference>
<dbReference type="CDD" id="cd00371">
    <property type="entry name" value="HMA"/>
    <property type="match status" value="1"/>
</dbReference>
<evidence type="ECO:0000256" key="1">
    <source>
        <dbReference type="ARBA" id="ARBA00022481"/>
    </source>
</evidence>
<feature type="region of interest" description="Disordered" evidence="6">
    <location>
        <begin position="93"/>
        <end position="134"/>
    </location>
</feature>
<evidence type="ECO:0000313" key="8">
    <source>
        <dbReference type="EMBL" id="KAE8076970.1"/>
    </source>
</evidence>
<dbReference type="Pfam" id="PF00403">
    <property type="entry name" value="HMA"/>
    <property type="match status" value="1"/>
</dbReference>
<dbReference type="EMBL" id="CM017326">
    <property type="protein sequence ID" value="KAE8076970.1"/>
    <property type="molecule type" value="Genomic_DNA"/>
</dbReference>
<dbReference type="PANTHER" id="PTHR45868:SF74">
    <property type="entry name" value="HEAVY METAL-ASSOCIATED ISOPRENYLATED PLANT PROTEIN 33"/>
    <property type="match status" value="1"/>
</dbReference>
<name>A0A5N6RGK8_9ROSI</name>
<evidence type="ECO:0000256" key="3">
    <source>
        <dbReference type="ARBA" id="ARBA00023288"/>
    </source>
</evidence>
<dbReference type="Proteomes" id="UP000327013">
    <property type="component" value="Chromosome 6"/>
</dbReference>
<keyword evidence="2" id="KW-0479">Metal-binding</keyword>
<dbReference type="PANTHER" id="PTHR45868">
    <property type="entry name" value="HEAVY METAL-ASSOCIATED ISOPRENYLATED PLANT PROTEIN 33-RELATED"/>
    <property type="match status" value="1"/>
</dbReference>
<keyword evidence="4" id="KW-0636">Prenylation</keyword>
<feature type="compositionally biased region" description="Low complexity" evidence="6">
    <location>
        <begin position="123"/>
        <end position="134"/>
    </location>
</feature>
<evidence type="ECO:0000313" key="9">
    <source>
        <dbReference type="Proteomes" id="UP000327013"/>
    </source>
</evidence>
<keyword evidence="9" id="KW-1185">Reference proteome</keyword>
<evidence type="ECO:0000256" key="2">
    <source>
        <dbReference type="ARBA" id="ARBA00022723"/>
    </source>
</evidence>
<evidence type="ECO:0000256" key="5">
    <source>
        <dbReference type="ARBA" id="ARBA00024045"/>
    </source>
</evidence>
<evidence type="ECO:0000256" key="4">
    <source>
        <dbReference type="ARBA" id="ARBA00023289"/>
    </source>
</evidence>
<feature type="compositionally biased region" description="Acidic residues" evidence="6">
    <location>
        <begin position="183"/>
        <end position="211"/>
    </location>
</feature>
<feature type="region of interest" description="Disordered" evidence="6">
    <location>
        <begin position="167"/>
        <end position="221"/>
    </location>
</feature>
<feature type="compositionally biased region" description="Gly residues" evidence="6">
    <location>
        <begin position="273"/>
        <end position="316"/>
    </location>
</feature>
<comment type="similarity">
    <text evidence="5">Belongs to the HIPP family.</text>
</comment>
<dbReference type="AlphaFoldDB" id="A0A5N6RGK8"/>
<dbReference type="Gene3D" id="3.30.70.100">
    <property type="match status" value="1"/>
</dbReference>
<feature type="domain" description="HMA" evidence="7">
    <location>
        <begin position="9"/>
        <end position="72"/>
    </location>
</feature>
<dbReference type="GO" id="GO:0046872">
    <property type="term" value="F:metal ion binding"/>
    <property type="evidence" value="ECO:0007669"/>
    <property type="project" value="UniProtKB-KW"/>
</dbReference>
<evidence type="ECO:0000256" key="6">
    <source>
        <dbReference type="SAM" id="MobiDB-lite"/>
    </source>
</evidence>
<sequence>MSKEEFLKIQKCVLKVNIHCDGCKHKVKKILQKIDGVFTTDIDAEQGKVTVTGNVDPAVLIKKLAKSGKHADLWGAPKANNNNQNNMANQFKNMQIDNGKGGNNKGAKGGNNQPKGGQPPNPQQQQQQQQHLQQLQLQQQLQQLQQLQQMKGFQGMNLPQFKDMKLPAKDQAPSQKTVKFDLPEDDDDFDYDDDEFDDEDFEDDDFEDEFDDPHHPLNKMKSMMGNGQKPNIMMMNGMMNGNNPQLMNAQKGGNVAGNAKKGGGGAVPIQVNGMGGGNNEGKNGNGGKKGGGGGGGGNNQNQGGGGKNGGKNGGGVPQDAKNCNGGGGANNNKNVPHGGNNGGGANGNHSNGNVGKKIVGDGVHHPMNNNGLHNMGGPHPHAMAGGNHMGHHMANMNIPMGNMPMGQMGNIPAVQGLPAAAMNGGGAAAYFQGAGPEPMPGNPMMQQQYLNQLMQQQRGMGNERFQPMMYSRQPPPMNYMAAPYQYQQPHPDPQYAHFFSDENTSSCNVM</sequence>
<reference evidence="8 9" key="1">
    <citation type="submission" date="2019-06" db="EMBL/GenBank/DDBJ databases">
        <title>A chromosomal-level reference genome of Carpinus fangiana (Coryloideae, Betulaceae).</title>
        <authorList>
            <person name="Yang X."/>
            <person name="Wang Z."/>
            <person name="Zhang L."/>
            <person name="Hao G."/>
            <person name="Liu J."/>
            <person name="Yang Y."/>
        </authorList>
    </citation>
    <scope>NUCLEOTIDE SEQUENCE [LARGE SCALE GENOMIC DNA]</scope>
    <source>
        <strain evidence="8">Cfa_2016G</strain>
        <tissue evidence="8">Leaf</tissue>
    </source>
</reference>
<dbReference type="OrthoDB" id="689350at2759"/>
<evidence type="ECO:0000259" key="7">
    <source>
        <dbReference type="PROSITE" id="PS50846"/>
    </source>
</evidence>